<proteinExistence type="predicted"/>
<evidence type="ECO:0000313" key="2">
    <source>
        <dbReference type="Proteomes" id="UP000580250"/>
    </source>
</evidence>
<gene>
    <name evidence="1" type="ORF">MENT_LOCUS31747</name>
</gene>
<organism evidence="1 2">
    <name type="scientific">Meloidogyne enterolobii</name>
    <name type="common">Root-knot nematode worm</name>
    <name type="synonym">Meloidogyne mayaguensis</name>
    <dbReference type="NCBI Taxonomy" id="390850"/>
    <lineage>
        <taxon>Eukaryota</taxon>
        <taxon>Metazoa</taxon>
        <taxon>Ecdysozoa</taxon>
        <taxon>Nematoda</taxon>
        <taxon>Chromadorea</taxon>
        <taxon>Rhabditida</taxon>
        <taxon>Tylenchina</taxon>
        <taxon>Tylenchomorpha</taxon>
        <taxon>Tylenchoidea</taxon>
        <taxon>Meloidogynidae</taxon>
        <taxon>Meloidogyninae</taxon>
        <taxon>Meloidogyne</taxon>
    </lineage>
</organism>
<reference evidence="1 2" key="1">
    <citation type="submission" date="2020-08" db="EMBL/GenBank/DDBJ databases">
        <authorList>
            <person name="Koutsovoulos G."/>
            <person name="Danchin GJ E."/>
        </authorList>
    </citation>
    <scope>NUCLEOTIDE SEQUENCE [LARGE SCALE GENOMIC DNA]</scope>
</reference>
<protein>
    <submittedName>
        <fullName evidence="1">Uncharacterized protein</fullName>
    </submittedName>
</protein>
<evidence type="ECO:0000313" key="1">
    <source>
        <dbReference type="EMBL" id="CAD2179729.1"/>
    </source>
</evidence>
<accession>A0A6V7VY44</accession>
<dbReference type="Proteomes" id="UP000580250">
    <property type="component" value="Unassembled WGS sequence"/>
</dbReference>
<comment type="caution">
    <text evidence="1">The sequence shown here is derived from an EMBL/GenBank/DDBJ whole genome shotgun (WGS) entry which is preliminary data.</text>
</comment>
<dbReference type="EMBL" id="CAJEWN010000351">
    <property type="protein sequence ID" value="CAD2179729.1"/>
    <property type="molecule type" value="Genomic_DNA"/>
</dbReference>
<dbReference type="AlphaFoldDB" id="A0A6V7VY44"/>
<sequence>MVKDDPNRFNAFGLCFLVFAAHALLAICLKEFFFDSANFPSSDVEPVIKHVTEILHSTTPQTHKNSTD</sequence>
<name>A0A6V7VY44_MELEN</name>
<dbReference type="OrthoDB" id="10256463at2759"/>